<evidence type="ECO:0000313" key="6">
    <source>
        <dbReference type="EMBL" id="MDQ0287937.1"/>
    </source>
</evidence>
<dbReference type="EMBL" id="JAUSVL010000001">
    <property type="protein sequence ID" value="MDQ0287937.1"/>
    <property type="molecule type" value="Genomic_DNA"/>
</dbReference>
<dbReference type="PANTHER" id="PTHR10196:SF57">
    <property type="entry name" value="XYLULOSE KINASE"/>
    <property type="match status" value="1"/>
</dbReference>
<dbReference type="CDD" id="cd07776">
    <property type="entry name" value="ASKHA_NBD_FGGY_SpXK-like"/>
    <property type="match status" value="1"/>
</dbReference>
<dbReference type="InterPro" id="IPR018485">
    <property type="entry name" value="FGGY_C"/>
</dbReference>
<keyword evidence="7" id="KW-1185">Reference proteome</keyword>
<dbReference type="GO" id="GO:0042732">
    <property type="term" value="P:D-xylose metabolic process"/>
    <property type="evidence" value="ECO:0007669"/>
    <property type="project" value="InterPro"/>
</dbReference>
<keyword evidence="3" id="KW-0418">Kinase</keyword>
<evidence type="ECO:0000259" key="4">
    <source>
        <dbReference type="Pfam" id="PF00370"/>
    </source>
</evidence>
<gene>
    <name evidence="6" type="ORF">J3R75_000044</name>
</gene>
<dbReference type="GO" id="GO:0004856">
    <property type="term" value="F:D-xylulokinase activity"/>
    <property type="evidence" value="ECO:0007669"/>
    <property type="project" value="UniProtKB-EC"/>
</dbReference>
<dbReference type="Pfam" id="PF02782">
    <property type="entry name" value="FGGY_C"/>
    <property type="match status" value="1"/>
</dbReference>
<comment type="caution">
    <text evidence="6">The sequence shown here is derived from an EMBL/GenBank/DDBJ whole genome shotgun (WGS) entry which is preliminary data.</text>
</comment>
<dbReference type="InterPro" id="IPR042024">
    <property type="entry name" value="D-XK_euk"/>
</dbReference>
<evidence type="ECO:0000259" key="5">
    <source>
        <dbReference type="Pfam" id="PF02782"/>
    </source>
</evidence>
<dbReference type="Pfam" id="PF00370">
    <property type="entry name" value="FGGY_N"/>
    <property type="match status" value="1"/>
</dbReference>
<dbReference type="InterPro" id="IPR000577">
    <property type="entry name" value="Carb_kinase_FGGY"/>
</dbReference>
<dbReference type="RefSeq" id="WP_307259096.1">
    <property type="nucleotide sequence ID" value="NZ_JAUSVL010000001.1"/>
</dbReference>
<proteinExistence type="inferred from homology"/>
<dbReference type="PANTHER" id="PTHR10196">
    <property type="entry name" value="SUGAR KINASE"/>
    <property type="match status" value="1"/>
</dbReference>
<organism evidence="6 7">
    <name type="scientific">Oligosphaera ethanolica</name>
    <dbReference type="NCBI Taxonomy" id="760260"/>
    <lineage>
        <taxon>Bacteria</taxon>
        <taxon>Pseudomonadati</taxon>
        <taxon>Lentisphaerota</taxon>
        <taxon>Oligosphaeria</taxon>
        <taxon>Oligosphaerales</taxon>
        <taxon>Oligosphaeraceae</taxon>
        <taxon>Oligosphaera</taxon>
    </lineage>
</organism>
<sequence>MAKFLGLDCSTQSITAVILDSSKKTVVYEKSLNFGKALPQYNCPDGFLLHPDPLVKHSNPLMWANALDLICKTMQDDGVNLAEIAGISGSGQQHGTVYLNKDFLREDWLLKAKSLAGAVKPLLTRATSPIWMDSSTFADCRRIDAALGGPEQVRLRSGSSATERFAGPQISRFAREDAKAYADTAVIQLVSSFMASLLIGASAPIDYGDGAGMNLLNLSTLQWDADLLAATAPQLGEKLPLLVPSSHIVGEIHPYFHRYGFREGVPIVAWSGDNPNSLIGVGGWKPGTAVISLGTSDTFFAAMDRVATDPDGYGHVFGNPAGGFMSLICFKNGSLAREQVRKQYDLSWQEFDSCAFELTQPGNAGNIMLPYFTPEITPLVLNSGPVFEGNSMFKAQKDAAAAVRALVEAQAMTMRLHSAWQQQKTKKVRVTGGASRSDGVCQVLADVFDASVERLQVSDSGAQGAAMRAAQGAGAMDWATLSRIFCACDASKTRKPIPANIAIYNELINRYAALEKSITG</sequence>
<dbReference type="EC" id="2.7.1.17" evidence="6"/>
<keyword evidence="2 6" id="KW-0808">Transferase</keyword>
<reference evidence="6" key="1">
    <citation type="submission" date="2023-07" db="EMBL/GenBank/DDBJ databases">
        <title>Genomic Encyclopedia of Type Strains, Phase IV (KMG-IV): sequencing the most valuable type-strain genomes for metagenomic binning, comparative biology and taxonomic classification.</title>
        <authorList>
            <person name="Goeker M."/>
        </authorList>
    </citation>
    <scope>NUCLEOTIDE SEQUENCE</scope>
    <source>
        <strain evidence="6">DSM 24202</strain>
    </source>
</reference>
<dbReference type="Proteomes" id="UP001238163">
    <property type="component" value="Unassembled WGS sequence"/>
</dbReference>
<dbReference type="GO" id="GO:0005997">
    <property type="term" value="P:xylulose metabolic process"/>
    <property type="evidence" value="ECO:0007669"/>
    <property type="project" value="TreeGrafter"/>
</dbReference>
<evidence type="ECO:0000256" key="3">
    <source>
        <dbReference type="ARBA" id="ARBA00022777"/>
    </source>
</evidence>
<protein>
    <submittedName>
        <fullName evidence="6">Xylulokinase</fullName>
        <ecNumber evidence="6">2.7.1.17</ecNumber>
    </submittedName>
</protein>
<dbReference type="InterPro" id="IPR043129">
    <property type="entry name" value="ATPase_NBD"/>
</dbReference>
<comment type="similarity">
    <text evidence="1">Belongs to the FGGY kinase family.</text>
</comment>
<dbReference type="Gene3D" id="3.30.420.40">
    <property type="match status" value="2"/>
</dbReference>
<evidence type="ECO:0000256" key="1">
    <source>
        <dbReference type="ARBA" id="ARBA00009156"/>
    </source>
</evidence>
<dbReference type="AlphaFoldDB" id="A0AAE4AN39"/>
<dbReference type="GO" id="GO:0005829">
    <property type="term" value="C:cytosol"/>
    <property type="evidence" value="ECO:0007669"/>
    <property type="project" value="TreeGrafter"/>
</dbReference>
<feature type="domain" description="Carbohydrate kinase FGGY C-terminal" evidence="5">
    <location>
        <begin position="289"/>
        <end position="470"/>
    </location>
</feature>
<feature type="domain" description="Carbohydrate kinase FGGY N-terminal" evidence="4">
    <location>
        <begin position="130"/>
        <end position="280"/>
    </location>
</feature>
<evidence type="ECO:0000313" key="7">
    <source>
        <dbReference type="Proteomes" id="UP001238163"/>
    </source>
</evidence>
<dbReference type="SUPFAM" id="SSF53067">
    <property type="entry name" value="Actin-like ATPase domain"/>
    <property type="match status" value="2"/>
</dbReference>
<evidence type="ECO:0000256" key="2">
    <source>
        <dbReference type="ARBA" id="ARBA00022679"/>
    </source>
</evidence>
<dbReference type="InterPro" id="IPR018484">
    <property type="entry name" value="FGGY_N"/>
</dbReference>
<accession>A0AAE4AN39</accession>
<dbReference type="PIRSF" id="PIRSF000538">
    <property type="entry name" value="GlpK"/>
    <property type="match status" value="1"/>
</dbReference>
<name>A0AAE4AN39_9BACT</name>